<keyword evidence="6" id="KW-1185">Reference proteome</keyword>
<organism evidence="5 6">
    <name type="scientific">Pseudorhodoferax aquiterrae</name>
    <dbReference type="NCBI Taxonomy" id="747304"/>
    <lineage>
        <taxon>Bacteria</taxon>
        <taxon>Pseudomonadati</taxon>
        <taxon>Pseudomonadota</taxon>
        <taxon>Betaproteobacteria</taxon>
        <taxon>Burkholderiales</taxon>
        <taxon>Comamonadaceae</taxon>
    </lineage>
</organism>
<protein>
    <recommendedName>
        <fullName evidence="4">Sigma-54 factor interaction domain-containing protein</fullName>
    </recommendedName>
</protein>
<keyword evidence="2" id="KW-0067">ATP-binding</keyword>
<dbReference type="Pfam" id="PF00158">
    <property type="entry name" value="Sigma54_activat"/>
    <property type="match status" value="1"/>
</dbReference>
<dbReference type="Proteomes" id="UP000626210">
    <property type="component" value="Unassembled WGS sequence"/>
</dbReference>
<accession>A0ABQ3GBN4</accession>
<sequence>MHASSVSSLRPSGAAPETSAAPGLGQADAVGLLATAMETARAHAADDTPLLISGEHSSGRARVARAVHYLGPRRGRPFISLHCATLRGAPLDSMLPGLVQLAAGGTLFLEGIASLPAGGQALLWQQAQRAPAVRWIAGAEELQARTGATAWHSTLAPWLAMARIDLPARGAARV</sequence>
<keyword evidence="1" id="KW-0547">Nucleotide-binding</keyword>
<dbReference type="InterPro" id="IPR002078">
    <property type="entry name" value="Sigma_54_int"/>
</dbReference>
<feature type="region of interest" description="Disordered" evidence="3">
    <location>
        <begin position="1"/>
        <end position="22"/>
    </location>
</feature>
<proteinExistence type="predicted"/>
<evidence type="ECO:0000256" key="3">
    <source>
        <dbReference type="SAM" id="MobiDB-lite"/>
    </source>
</evidence>
<evidence type="ECO:0000259" key="4">
    <source>
        <dbReference type="PROSITE" id="PS50045"/>
    </source>
</evidence>
<name>A0ABQ3GBN4_9BURK</name>
<feature type="domain" description="Sigma-54 factor interaction" evidence="4">
    <location>
        <begin position="33"/>
        <end position="123"/>
    </location>
</feature>
<comment type="caution">
    <text evidence="5">The sequence shown here is derived from an EMBL/GenBank/DDBJ whole genome shotgun (WGS) entry which is preliminary data.</text>
</comment>
<evidence type="ECO:0000256" key="2">
    <source>
        <dbReference type="ARBA" id="ARBA00022840"/>
    </source>
</evidence>
<dbReference type="PANTHER" id="PTHR32071">
    <property type="entry name" value="TRANSCRIPTIONAL REGULATORY PROTEIN"/>
    <property type="match status" value="1"/>
</dbReference>
<dbReference type="SUPFAM" id="SSF52540">
    <property type="entry name" value="P-loop containing nucleoside triphosphate hydrolases"/>
    <property type="match status" value="1"/>
</dbReference>
<feature type="compositionally biased region" description="Polar residues" evidence="3">
    <location>
        <begin position="1"/>
        <end position="10"/>
    </location>
</feature>
<evidence type="ECO:0000256" key="1">
    <source>
        <dbReference type="ARBA" id="ARBA00022741"/>
    </source>
</evidence>
<dbReference type="InterPro" id="IPR027417">
    <property type="entry name" value="P-loop_NTPase"/>
</dbReference>
<dbReference type="PROSITE" id="PS50045">
    <property type="entry name" value="SIGMA54_INTERACT_4"/>
    <property type="match status" value="1"/>
</dbReference>
<evidence type="ECO:0000313" key="5">
    <source>
        <dbReference type="EMBL" id="GHD00893.1"/>
    </source>
</evidence>
<dbReference type="EMBL" id="BMYK01000033">
    <property type="protein sequence ID" value="GHD00893.1"/>
    <property type="molecule type" value="Genomic_DNA"/>
</dbReference>
<gene>
    <name evidence="5" type="ORF">GCM10007320_58800</name>
</gene>
<evidence type="ECO:0000313" key="6">
    <source>
        <dbReference type="Proteomes" id="UP000626210"/>
    </source>
</evidence>
<dbReference type="Gene3D" id="3.40.50.300">
    <property type="entry name" value="P-loop containing nucleotide triphosphate hydrolases"/>
    <property type="match status" value="1"/>
</dbReference>
<reference evidence="6" key="1">
    <citation type="journal article" date="2019" name="Int. J. Syst. Evol. Microbiol.">
        <title>The Global Catalogue of Microorganisms (GCM) 10K type strain sequencing project: providing services to taxonomists for standard genome sequencing and annotation.</title>
        <authorList>
            <consortium name="The Broad Institute Genomics Platform"/>
            <consortium name="The Broad Institute Genome Sequencing Center for Infectious Disease"/>
            <person name="Wu L."/>
            <person name="Ma J."/>
        </authorList>
    </citation>
    <scope>NUCLEOTIDE SEQUENCE [LARGE SCALE GENOMIC DNA]</scope>
    <source>
        <strain evidence="6">KCTC 23314</strain>
    </source>
</reference>